<feature type="transmembrane region" description="Helical" evidence="6">
    <location>
        <begin position="48"/>
        <end position="69"/>
    </location>
</feature>
<feature type="transmembrane region" description="Helical" evidence="6">
    <location>
        <begin position="81"/>
        <end position="101"/>
    </location>
</feature>
<evidence type="ECO:0000256" key="3">
    <source>
        <dbReference type="ARBA" id="ARBA00022692"/>
    </source>
</evidence>
<dbReference type="EMBL" id="JBHUFW010000025">
    <property type="protein sequence ID" value="MFD1864841.1"/>
    <property type="molecule type" value="Genomic_DNA"/>
</dbReference>
<evidence type="ECO:0000256" key="4">
    <source>
        <dbReference type="ARBA" id="ARBA00022989"/>
    </source>
</evidence>
<feature type="transmembrane region" description="Helical" evidence="6">
    <location>
        <begin position="121"/>
        <end position="142"/>
    </location>
</feature>
<keyword evidence="5 6" id="KW-0472">Membrane</keyword>
<keyword evidence="4 6" id="KW-1133">Transmembrane helix</keyword>
<evidence type="ECO:0000256" key="2">
    <source>
        <dbReference type="ARBA" id="ARBA00022475"/>
    </source>
</evidence>
<evidence type="ECO:0000256" key="5">
    <source>
        <dbReference type="ARBA" id="ARBA00023136"/>
    </source>
</evidence>
<accession>A0ABW4QMG3</accession>
<dbReference type="RefSeq" id="WP_377340885.1">
    <property type="nucleotide sequence ID" value="NZ_JBHUFW010000025.1"/>
</dbReference>
<evidence type="ECO:0000256" key="1">
    <source>
        <dbReference type="ARBA" id="ARBA00004651"/>
    </source>
</evidence>
<feature type="transmembrane region" description="Helical" evidence="6">
    <location>
        <begin position="154"/>
        <end position="180"/>
    </location>
</feature>
<keyword evidence="8" id="KW-1185">Reference proteome</keyword>
<comment type="caution">
    <text evidence="7">The sequence shown here is derived from an EMBL/GenBank/DDBJ whole genome shotgun (WGS) entry which is preliminary data.</text>
</comment>
<proteinExistence type="predicted"/>
<evidence type="ECO:0000313" key="7">
    <source>
        <dbReference type="EMBL" id="MFD1864841.1"/>
    </source>
</evidence>
<dbReference type="Proteomes" id="UP001597273">
    <property type="component" value="Unassembled WGS sequence"/>
</dbReference>
<protein>
    <submittedName>
        <fullName evidence="7">Cytochrome c oxidase assembly protein</fullName>
    </submittedName>
</protein>
<evidence type="ECO:0000256" key="6">
    <source>
        <dbReference type="SAM" id="Phobius"/>
    </source>
</evidence>
<comment type="subcellular location">
    <subcellularLocation>
        <location evidence="1">Cell membrane</location>
        <topology evidence="1">Multi-pass membrane protein</topology>
    </subcellularLocation>
</comment>
<reference evidence="8" key="1">
    <citation type="journal article" date="2019" name="Int. J. Syst. Evol. Microbiol.">
        <title>The Global Catalogue of Microorganisms (GCM) 10K type strain sequencing project: providing services to taxonomists for standard genome sequencing and annotation.</title>
        <authorList>
            <consortium name="The Broad Institute Genomics Platform"/>
            <consortium name="The Broad Institute Genome Sequencing Center for Infectious Disease"/>
            <person name="Wu L."/>
            <person name="Ma J."/>
        </authorList>
    </citation>
    <scope>NUCLEOTIDE SEQUENCE [LARGE SCALE GENOMIC DNA]</scope>
    <source>
        <strain evidence="8">CGMCC 1.15475</strain>
    </source>
</reference>
<feature type="transmembrane region" description="Helical" evidence="6">
    <location>
        <begin position="16"/>
        <end position="36"/>
    </location>
</feature>
<sequence>MAGHGHGAPGFGGMEAAAWLLAALFVVYTIAAAASGEKYRKWPVRRYLFWYAGLASAAAALLGPIGELAHSNFKAHMARHLLLGMLAPLLLLYAKPAVLLLRTLSVPSARRLSRLLKSRWLQLASHPAAAALLNVGGLYALYLTGLFEAMHDSAWLYAFVHLHVFLAGYLFTMSIIYVDVAPHRYGFILRSAVLILALAGHKILAKLIYANPPAGVPGADGEAGDAIDVLRR</sequence>
<organism evidence="7 8">
    <name type="scientific">Planococcus chinensis</name>
    <dbReference type="NCBI Taxonomy" id="272917"/>
    <lineage>
        <taxon>Bacteria</taxon>
        <taxon>Bacillati</taxon>
        <taxon>Bacillota</taxon>
        <taxon>Bacilli</taxon>
        <taxon>Bacillales</taxon>
        <taxon>Caryophanaceae</taxon>
        <taxon>Planococcus</taxon>
    </lineage>
</organism>
<evidence type="ECO:0000313" key="8">
    <source>
        <dbReference type="Proteomes" id="UP001597273"/>
    </source>
</evidence>
<gene>
    <name evidence="7" type="ORF">ACFSDB_18260</name>
</gene>
<keyword evidence="2" id="KW-1003">Cell membrane</keyword>
<dbReference type="Pfam" id="PF09678">
    <property type="entry name" value="Caa3_CtaG"/>
    <property type="match status" value="1"/>
</dbReference>
<keyword evidence="3 6" id="KW-0812">Transmembrane</keyword>
<name>A0ABW4QMG3_9BACL</name>
<dbReference type="InterPro" id="IPR019108">
    <property type="entry name" value="Caa3_assmbl_CtaG-rel"/>
</dbReference>